<accession>A0A4Y7KI98</accession>
<dbReference type="EMBL" id="CM010721">
    <property type="protein sequence ID" value="RZC72102.1"/>
    <property type="molecule type" value="Genomic_DNA"/>
</dbReference>
<evidence type="ECO:0000313" key="2">
    <source>
        <dbReference type="EMBL" id="RZC72102.1"/>
    </source>
</evidence>
<feature type="compositionally biased region" description="Low complexity" evidence="1">
    <location>
        <begin position="23"/>
        <end position="40"/>
    </location>
</feature>
<gene>
    <name evidence="2" type="ORF">C5167_035310</name>
</gene>
<proteinExistence type="predicted"/>
<protein>
    <submittedName>
        <fullName evidence="2">Uncharacterized protein</fullName>
    </submittedName>
</protein>
<organism evidence="2 3">
    <name type="scientific">Papaver somniferum</name>
    <name type="common">Opium poppy</name>
    <dbReference type="NCBI Taxonomy" id="3469"/>
    <lineage>
        <taxon>Eukaryota</taxon>
        <taxon>Viridiplantae</taxon>
        <taxon>Streptophyta</taxon>
        <taxon>Embryophyta</taxon>
        <taxon>Tracheophyta</taxon>
        <taxon>Spermatophyta</taxon>
        <taxon>Magnoliopsida</taxon>
        <taxon>Ranunculales</taxon>
        <taxon>Papaveraceae</taxon>
        <taxon>Papaveroideae</taxon>
        <taxon>Papaver</taxon>
    </lineage>
</organism>
<evidence type="ECO:0000313" key="3">
    <source>
        <dbReference type="Proteomes" id="UP000316621"/>
    </source>
</evidence>
<feature type="region of interest" description="Disordered" evidence="1">
    <location>
        <begin position="1"/>
        <end position="40"/>
    </location>
</feature>
<dbReference type="AlphaFoldDB" id="A0A4Y7KI98"/>
<sequence>MYYHPPNHASLQRPKDALPVAAGGTSTSSSSSGILYGNDNAIGAGGADPTECISLHSNV</sequence>
<keyword evidence="3" id="KW-1185">Reference proteome</keyword>
<dbReference type="Gramene" id="RZC72102">
    <property type="protein sequence ID" value="RZC72102"/>
    <property type="gene ID" value="C5167_035310"/>
</dbReference>
<reference evidence="2 3" key="1">
    <citation type="journal article" date="2018" name="Science">
        <title>The opium poppy genome and morphinan production.</title>
        <authorList>
            <person name="Guo L."/>
            <person name="Winzer T."/>
            <person name="Yang X."/>
            <person name="Li Y."/>
            <person name="Ning Z."/>
            <person name="He Z."/>
            <person name="Teodor R."/>
            <person name="Lu Y."/>
            <person name="Bowser T.A."/>
            <person name="Graham I.A."/>
            <person name="Ye K."/>
        </authorList>
    </citation>
    <scope>NUCLEOTIDE SEQUENCE [LARGE SCALE GENOMIC DNA]</scope>
    <source>
        <strain evidence="3">cv. HN1</strain>
        <tissue evidence="2">Leaves</tissue>
    </source>
</reference>
<name>A0A4Y7KI98_PAPSO</name>
<evidence type="ECO:0000256" key="1">
    <source>
        <dbReference type="SAM" id="MobiDB-lite"/>
    </source>
</evidence>
<dbReference type="Proteomes" id="UP000316621">
    <property type="component" value="Chromosome 7"/>
</dbReference>